<dbReference type="RefSeq" id="WP_076446038.1">
    <property type="nucleotide sequence ID" value="NZ_FTOQ01000002.1"/>
</dbReference>
<dbReference type="EMBL" id="FTOQ01000002">
    <property type="protein sequence ID" value="SIS70736.1"/>
    <property type="molecule type" value="Genomic_DNA"/>
</dbReference>
<dbReference type="OrthoDB" id="215254at2"/>
<sequence length="84" mass="9468">MARPSIKNEKLYDDLRDDGMSKEKAARIANANANDAMNPSEKGGKQPPYEDWTKDELYSRAQEIGIDGRSDMTKDELIAALRDH</sequence>
<dbReference type="AlphaFoldDB" id="A0A1N7LA66"/>
<accession>A0A1N7LA66</accession>
<evidence type="ECO:0000313" key="2">
    <source>
        <dbReference type="EMBL" id="SIS70736.1"/>
    </source>
</evidence>
<evidence type="ECO:0000256" key="1">
    <source>
        <dbReference type="SAM" id="MobiDB-lite"/>
    </source>
</evidence>
<name>A0A1N7LA66_9RHOB</name>
<gene>
    <name evidence="2" type="ORF">SAMN05421759_102515</name>
</gene>
<dbReference type="InterPro" id="IPR036269">
    <property type="entry name" value="Rho_N_sf"/>
</dbReference>
<keyword evidence="3" id="KW-1185">Reference proteome</keyword>
<proteinExistence type="predicted"/>
<protein>
    <submittedName>
        <fullName evidence="2">Rho termination factor, N-terminal domain</fullName>
    </submittedName>
</protein>
<dbReference type="Proteomes" id="UP000186684">
    <property type="component" value="Unassembled WGS sequence"/>
</dbReference>
<dbReference type="STRING" id="633194.SAMN05421759_102515"/>
<dbReference type="Pfam" id="PF23855">
    <property type="entry name" value="DUF7218"/>
    <property type="match status" value="1"/>
</dbReference>
<evidence type="ECO:0000313" key="3">
    <source>
        <dbReference type="Proteomes" id="UP000186684"/>
    </source>
</evidence>
<feature type="region of interest" description="Disordered" evidence="1">
    <location>
        <begin position="31"/>
        <end position="51"/>
    </location>
</feature>
<dbReference type="SUPFAM" id="SSF68912">
    <property type="entry name" value="Rho N-terminal domain-like"/>
    <property type="match status" value="1"/>
</dbReference>
<reference evidence="3" key="1">
    <citation type="submission" date="2017-01" db="EMBL/GenBank/DDBJ databases">
        <authorList>
            <person name="Varghese N."/>
            <person name="Submissions S."/>
        </authorList>
    </citation>
    <scope>NUCLEOTIDE SEQUENCE [LARGE SCALE GENOMIC DNA]</scope>
    <source>
        <strain evidence="3">DSM 29430</strain>
    </source>
</reference>
<organism evidence="2 3">
    <name type="scientific">Roseivivax lentus</name>
    <dbReference type="NCBI Taxonomy" id="633194"/>
    <lineage>
        <taxon>Bacteria</taxon>
        <taxon>Pseudomonadati</taxon>
        <taxon>Pseudomonadota</taxon>
        <taxon>Alphaproteobacteria</taxon>
        <taxon>Rhodobacterales</taxon>
        <taxon>Roseobacteraceae</taxon>
        <taxon>Roseivivax</taxon>
    </lineage>
</organism>
<dbReference type="InterPro" id="IPR055642">
    <property type="entry name" value="DUF7218"/>
</dbReference>